<evidence type="ECO:0000259" key="2">
    <source>
        <dbReference type="Pfam" id="PF01926"/>
    </source>
</evidence>
<dbReference type="Gene3D" id="3.40.50.300">
    <property type="entry name" value="P-loop containing nucleotide triphosphate hydrolases"/>
    <property type="match status" value="1"/>
</dbReference>
<evidence type="ECO:0000313" key="4">
    <source>
        <dbReference type="Proteomes" id="UP001465976"/>
    </source>
</evidence>
<dbReference type="CDD" id="cd00882">
    <property type="entry name" value="Ras_like_GTPase"/>
    <property type="match status" value="1"/>
</dbReference>
<evidence type="ECO:0000313" key="3">
    <source>
        <dbReference type="EMBL" id="KAL0573415.1"/>
    </source>
</evidence>
<gene>
    <name evidence="3" type="ORF">V5O48_008537</name>
</gene>
<dbReference type="SUPFAM" id="SSF52540">
    <property type="entry name" value="P-loop containing nucleoside triphosphate hydrolases"/>
    <property type="match status" value="1"/>
</dbReference>
<protein>
    <recommendedName>
        <fullName evidence="2">G domain-containing protein</fullName>
    </recommendedName>
</protein>
<feature type="domain" description="G" evidence="2">
    <location>
        <begin position="58"/>
        <end position="139"/>
    </location>
</feature>
<accession>A0ABR3FDL2</accession>
<feature type="transmembrane region" description="Helical" evidence="1">
    <location>
        <begin position="422"/>
        <end position="441"/>
    </location>
</feature>
<evidence type="ECO:0000256" key="1">
    <source>
        <dbReference type="SAM" id="Phobius"/>
    </source>
</evidence>
<sequence length="549" mass="61628">MSFGRDSEAVLPGAGSDLLSPRYPTSPHLGSASNVTVAEEVLSNNAVDEVLNQCPKFRVLVLGKSGAGKSSLINSIFNVDTANVSHEQAGAADINFEITSEQNNRFIVHDSQGFAHGEAENYQRVERFIRERTDSNKPLKDRLHAIWFCVEILVANSALLEKGEEKIFQMELENGTSSFIRASKCLIQLPIIVAFTKYDALVSKVENEIESRVEGEEGLDVDDEQFEKLVEEQARKEFSTICVAPLRTTSGNRFLSFVEVSTRTRYRKTLERLMQLTRAQVDEAVWLTWAIAQNTSASLKIDASIAIGRKKYWKGLAHGMGRHNLKEFIRVIHDEIVTIWNFNDPYMHCNSPDFKAALSRLVQDLSDEVPREPLGRLITIVDAIATSNMPLALEIGLPISAGLSFAQWVYMTYRRSPTVIRVLMGYIIDLALVMQSLFWIVQARGEGQRVTKHLLRLAFEAYEASEGGERAWIHNAIAAFVTPSSLLRFGQKDLVLEKVETLITQNRFKPPQSLRDRVKALPESLLNEPERWSFVAPAGDVGHQSDRHS</sequence>
<keyword evidence="1" id="KW-0472">Membrane</keyword>
<keyword evidence="4" id="KW-1185">Reference proteome</keyword>
<dbReference type="InterPro" id="IPR006073">
    <property type="entry name" value="GTP-bd"/>
</dbReference>
<dbReference type="Pfam" id="PF01926">
    <property type="entry name" value="MMR_HSR1"/>
    <property type="match status" value="1"/>
</dbReference>
<dbReference type="Proteomes" id="UP001465976">
    <property type="component" value="Unassembled WGS sequence"/>
</dbReference>
<reference evidence="3 4" key="1">
    <citation type="submission" date="2024-02" db="EMBL/GenBank/DDBJ databases">
        <title>A draft genome for the cacao thread blight pathogen Marasmius crinis-equi.</title>
        <authorList>
            <person name="Cohen S.P."/>
            <person name="Baruah I.K."/>
            <person name="Amoako-Attah I."/>
            <person name="Bukari Y."/>
            <person name="Meinhardt L.W."/>
            <person name="Bailey B.A."/>
        </authorList>
    </citation>
    <scope>NUCLEOTIDE SEQUENCE [LARGE SCALE GENOMIC DNA]</scope>
    <source>
        <strain evidence="3 4">GH-76</strain>
    </source>
</reference>
<keyword evidence="1" id="KW-0812">Transmembrane</keyword>
<comment type="caution">
    <text evidence="3">The sequence shown here is derived from an EMBL/GenBank/DDBJ whole genome shotgun (WGS) entry which is preliminary data.</text>
</comment>
<keyword evidence="1" id="KW-1133">Transmembrane helix</keyword>
<name>A0ABR3FDL2_9AGAR</name>
<organism evidence="3 4">
    <name type="scientific">Marasmius crinis-equi</name>
    <dbReference type="NCBI Taxonomy" id="585013"/>
    <lineage>
        <taxon>Eukaryota</taxon>
        <taxon>Fungi</taxon>
        <taxon>Dikarya</taxon>
        <taxon>Basidiomycota</taxon>
        <taxon>Agaricomycotina</taxon>
        <taxon>Agaricomycetes</taxon>
        <taxon>Agaricomycetidae</taxon>
        <taxon>Agaricales</taxon>
        <taxon>Marasmiineae</taxon>
        <taxon>Marasmiaceae</taxon>
        <taxon>Marasmius</taxon>
    </lineage>
</organism>
<proteinExistence type="predicted"/>
<dbReference type="InterPro" id="IPR027417">
    <property type="entry name" value="P-loop_NTPase"/>
</dbReference>
<dbReference type="EMBL" id="JBAHYK010000508">
    <property type="protein sequence ID" value="KAL0573415.1"/>
    <property type="molecule type" value="Genomic_DNA"/>
</dbReference>